<evidence type="ECO:0000256" key="1">
    <source>
        <dbReference type="SAM" id="MobiDB-lite"/>
    </source>
</evidence>
<evidence type="ECO:0000313" key="3">
    <source>
        <dbReference type="Proteomes" id="UP000515871"/>
    </source>
</evidence>
<dbReference type="Proteomes" id="UP000515871">
    <property type="component" value="Chromosome"/>
</dbReference>
<dbReference type="EMBL" id="CP060587">
    <property type="protein sequence ID" value="QNL95924.1"/>
    <property type="molecule type" value="Genomic_DNA"/>
</dbReference>
<accession>A0ABX6SWX8</accession>
<name>A0ABX6SWX8_9ACTN</name>
<keyword evidence="3" id="KW-1185">Reference proteome</keyword>
<feature type="region of interest" description="Disordered" evidence="1">
    <location>
        <begin position="210"/>
        <end position="244"/>
    </location>
</feature>
<proteinExistence type="predicted"/>
<reference evidence="2 3" key="1">
    <citation type="submission" date="2020-08" db="EMBL/GenBank/DDBJ databases">
        <title>Novel species in genus Aeromicrobium.</title>
        <authorList>
            <person name="Zhang G."/>
        </authorList>
    </citation>
    <scope>NUCLEOTIDE SEQUENCE [LARGE SCALE GENOMIC DNA]</scope>
    <source>
        <strain evidence="3">zg-629</strain>
    </source>
</reference>
<dbReference type="InterPro" id="IPR030987">
    <property type="entry name" value="AbiV"/>
</dbReference>
<protein>
    <submittedName>
        <fullName evidence="2">AbiV family abortive infection protein</fullName>
    </submittedName>
</protein>
<feature type="compositionally biased region" description="Polar residues" evidence="1">
    <location>
        <begin position="231"/>
        <end position="244"/>
    </location>
</feature>
<gene>
    <name evidence="2" type="ORF">H9L21_07625</name>
</gene>
<organism evidence="2 3">
    <name type="scientific">Aeromicrobium senzhongii</name>
    <dbReference type="NCBI Taxonomy" id="2663859"/>
    <lineage>
        <taxon>Bacteria</taxon>
        <taxon>Bacillati</taxon>
        <taxon>Actinomycetota</taxon>
        <taxon>Actinomycetes</taxon>
        <taxon>Propionibacteriales</taxon>
        <taxon>Nocardioidaceae</taxon>
        <taxon>Aeromicrobium</taxon>
    </lineage>
</organism>
<dbReference type="Pfam" id="PF18728">
    <property type="entry name" value="HEPN_AbiV"/>
    <property type="match status" value="1"/>
</dbReference>
<dbReference type="NCBIfam" id="TIGR04498">
    <property type="entry name" value="AbiV_defense"/>
    <property type="match status" value="1"/>
</dbReference>
<sequence>MGHNVRVSTMTASQARELWLALVDNASRLIADAHLLLKQSPGRARSLTVLAEEELGKALWLYDEFNSLWNVGSSEQRTVERFKADGRNHARKYFEAIVFGRELAMFWGDFSDIPGPGDGESIEEFQAREAVEAEKGAKAANLAKQAGFYVDVAPDGSVTSPASIEGIGVAKDLERAAKVVEMLLIRDHSRMKFEAEVPYEGTHEQQFRLLPVSHPEEFSAARETAWPGSHETPTPDSESESNQN</sequence>
<evidence type="ECO:0000313" key="2">
    <source>
        <dbReference type="EMBL" id="QNL95924.1"/>
    </source>
</evidence>